<dbReference type="Pfam" id="PF07690">
    <property type="entry name" value="MFS_1"/>
    <property type="match status" value="1"/>
</dbReference>
<proteinExistence type="predicted"/>
<keyword evidence="3" id="KW-1003">Cell membrane</keyword>
<evidence type="ECO:0000256" key="4">
    <source>
        <dbReference type="ARBA" id="ARBA00022692"/>
    </source>
</evidence>
<dbReference type="InterPro" id="IPR036259">
    <property type="entry name" value="MFS_trans_sf"/>
</dbReference>
<dbReference type="Gene3D" id="1.20.1250.20">
    <property type="entry name" value="MFS general substrate transporter like domains"/>
    <property type="match status" value="1"/>
</dbReference>
<dbReference type="Proteomes" id="UP001236014">
    <property type="component" value="Chromosome"/>
</dbReference>
<feature type="transmembrane region" description="Helical" evidence="7">
    <location>
        <begin position="20"/>
        <end position="45"/>
    </location>
</feature>
<feature type="transmembrane region" description="Helical" evidence="7">
    <location>
        <begin position="57"/>
        <end position="79"/>
    </location>
</feature>
<comment type="subcellular location">
    <subcellularLocation>
        <location evidence="1">Cell inner membrane</location>
        <topology evidence="1">Multi-pass membrane protein</topology>
    </subcellularLocation>
</comment>
<dbReference type="PANTHER" id="PTHR23513:SF9">
    <property type="entry name" value="ENTEROBACTIN EXPORTER ENTS"/>
    <property type="match status" value="1"/>
</dbReference>
<name>A0A9Y2IB21_9PSEU</name>
<dbReference type="GO" id="GO:0005886">
    <property type="term" value="C:plasma membrane"/>
    <property type="evidence" value="ECO:0007669"/>
    <property type="project" value="UniProtKB-SubCell"/>
</dbReference>
<evidence type="ECO:0000256" key="5">
    <source>
        <dbReference type="ARBA" id="ARBA00022989"/>
    </source>
</evidence>
<keyword evidence="5 7" id="KW-1133">Transmembrane helix</keyword>
<evidence type="ECO:0000256" key="6">
    <source>
        <dbReference type="ARBA" id="ARBA00023136"/>
    </source>
</evidence>
<keyword evidence="9" id="KW-1185">Reference proteome</keyword>
<dbReference type="KEGG" id="acab:QRX50_35965"/>
<dbReference type="EMBL" id="CP127294">
    <property type="protein sequence ID" value="WIX76792.1"/>
    <property type="molecule type" value="Genomic_DNA"/>
</dbReference>
<evidence type="ECO:0000256" key="3">
    <source>
        <dbReference type="ARBA" id="ARBA00022475"/>
    </source>
</evidence>
<sequence>MRQPFADALVHPGPCSALTLAPVLVITGLAGLAGGVNNPIIGAVSYERIPEHLHARVLGAIKASAWIGIPFGSLLGGALTAGTGLTTALLASGTAMLIATLTPLVFPAWRQLDTRHDNPHGQTVQ</sequence>
<organism evidence="8 9">
    <name type="scientific">Amycolatopsis carbonis</name>
    <dbReference type="NCBI Taxonomy" id="715471"/>
    <lineage>
        <taxon>Bacteria</taxon>
        <taxon>Bacillati</taxon>
        <taxon>Actinomycetota</taxon>
        <taxon>Actinomycetes</taxon>
        <taxon>Pseudonocardiales</taxon>
        <taxon>Pseudonocardiaceae</taxon>
        <taxon>Amycolatopsis</taxon>
    </lineage>
</organism>
<reference evidence="8 9" key="1">
    <citation type="submission" date="2023-06" db="EMBL/GenBank/DDBJ databases">
        <authorList>
            <person name="Oyuntsetseg B."/>
            <person name="Kim S.B."/>
        </authorList>
    </citation>
    <scope>NUCLEOTIDE SEQUENCE [LARGE SCALE GENOMIC DNA]</scope>
    <source>
        <strain evidence="8 9">2-15</strain>
    </source>
</reference>
<evidence type="ECO:0000313" key="9">
    <source>
        <dbReference type="Proteomes" id="UP001236014"/>
    </source>
</evidence>
<keyword evidence="6 7" id="KW-0472">Membrane</keyword>
<dbReference type="AlphaFoldDB" id="A0A9Y2IB21"/>
<evidence type="ECO:0000256" key="7">
    <source>
        <dbReference type="SAM" id="Phobius"/>
    </source>
</evidence>
<keyword evidence="2" id="KW-0813">Transport</keyword>
<protein>
    <submittedName>
        <fullName evidence="8">MFS transporter</fullName>
    </submittedName>
</protein>
<accession>A0A9Y2IB21</accession>
<dbReference type="GO" id="GO:0022857">
    <property type="term" value="F:transmembrane transporter activity"/>
    <property type="evidence" value="ECO:0007669"/>
    <property type="project" value="InterPro"/>
</dbReference>
<gene>
    <name evidence="8" type="ORF">QRX50_35965</name>
</gene>
<keyword evidence="4 7" id="KW-0812">Transmembrane</keyword>
<dbReference type="InterPro" id="IPR011701">
    <property type="entry name" value="MFS"/>
</dbReference>
<evidence type="ECO:0000256" key="2">
    <source>
        <dbReference type="ARBA" id="ARBA00022448"/>
    </source>
</evidence>
<evidence type="ECO:0000256" key="1">
    <source>
        <dbReference type="ARBA" id="ARBA00004429"/>
    </source>
</evidence>
<evidence type="ECO:0000313" key="8">
    <source>
        <dbReference type="EMBL" id="WIX76792.1"/>
    </source>
</evidence>
<dbReference type="RefSeq" id="WP_285967540.1">
    <property type="nucleotide sequence ID" value="NZ_CP127294.1"/>
</dbReference>
<feature type="transmembrane region" description="Helical" evidence="7">
    <location>
        <begin position="85"/>
        <end position="106"/>
    </location>
</feature>
<dbReference type="SUPFAM" id="SSF103473">
    <property type="entry name" value="MFS general substrate transporter"/>
    <property type="match status" value="1"/>
</dbReference>
<dbReference type="PANTHER" id="PTHR23513">
    <property type="entry name" value="INTEGRAL MEMBRANE EFFLUX PROTEIN-RELATED"/>
    <property type="match status" value="1"/>
</dbReference>